<reference evidence="1 2" key="1">
    <citation type="submission" date="2016-03" db="EMBL/GenBank/DDBJ databases">
        <title>EvidentialGene: Evidence-directed Construction of Genes on Genomes.</title>
        <authorList>
            <person name="Gilbert D.G."/>
            <person name="Choi J.-H."/>
            <person name="Mockaitis K."/>
            <person name="Colbourne J."/>
            <person name="Pfrender M."/>
        </authorList>
    </citation>
    <scope>NUCLEOTIDE SEQUENCE [LARGE SCALE GENOMIC DNA]</scope>
    <source>
        <strain evidence="1 2">Xinb3</strain>
        <tissue evidence="1">Complete organism</tissue>
    </source>
</reference>
<dbReference type="Proteomes" id="UP000076858">
    <property type="component" value="Unassembled WGS sequence"/>
</dbReference>
<keyword evidence="2" id="KW-1185">Reference proteome</keyword>
<evidence type="ECO:0000313" key="2">
    <source>
        <dbReference type="Proteomes" id="UP000076858"/>
    </source>
</evidence>
<name>A0A162Q0C1_9CRUS</name>
<evidence type="ECO:0000313" key="1">
    <source>
        <dbReference type="EMBL" id="KZS19291.1"/>
    </source>
</evidence>
<gene>
    <name evidence="1" type="ORF">APZ42_014154</name>
</gene>
<organism evidence="1 2">
    <name type="scientific">Daphnia magna</name>
    <dbReference type="NCBI Taxonomy" id="35525"/>
    <lineage>
        <taxon>Eukaryota</taxon>
        <taxon>Metazoa</taxon>
        <taxon>Ecdysozoa</taxon>
        <taxon>Arthropoda</taxon>
        <taxon>Crustacea</taxon>
        <taxon>Branchiopoda</taxon>
        <taxon>Diplostraca</taxon>
        <taxon>Cladocera</taxon>
        <taxon>Anomopoda</taxon>
        <taxon>Daphniidae</taxon>
        <taxon>Daphnia</taxon>
    </lineage>
</organism>
<protein>
    <submittedName>
        <fullName evidence="1">Uncharacterized protein</fullName>
    </submittedName>
</protein>
<proteinExistence type="predicted"/>
<comment type="caution">
    <text evidence="1">The sequence shown here is derived from an EMBL/GenBank/DDBJ whole genome shotgun (WGS) entry which is preliminary data.</text>
</comment>
<accession>A0A162Q0C1</accession>
<dbReference type="AlphaFoldDB" id="A0A162Q0C1"/>
<sequence length="43" mass="4848">MDNPDQFSAPLSRNLSSSYHLLRGVSHFCEYQSTLDGGFYCGF</sequence>
<dbReference type="EMBL" id="LRGB01000389">
    <property type="protein sequence ID" value="KZS19291.1"/>
    <property type="molecule type" value="Genomic_DNA"/>
</dbReference>